<name>A0ABQ3QNV8_9ACTN</name>
<feature type="compositionally biased region" description="Basic and acidic residues" evidence="1">
    <location>
        <begin position="80"/>
        <end position="100"/>
    </location>
</feature>
<evidence type="ECO:0000313" key="3">
    <source>
        <dbReference type="EMBL" id="GHI38966.1"/>
    </source>
</evidence>
<evidence type="ECO:0008006" key="5">
    <source>
        <dbReference type="Google" id="ProtNLM"/>
    </source>
</evidence>
<keyword evidence="4" id="KW-1185">Reference proteome</keyword>
<evidence type="ECO:0000256" key="2">
    <source>
        <dbReference type="SAM" id="SignalP"/>
    </source>
</evidence>
<evidence type="ECO:0000313" key="4">
    <source>
        <dbReference type="Proteomes" id="UP001050808"/>
    </source>
</evidence>
<accession>A0ABQ3QNV8</accession>
<keyword evidence="2" id="KW-0732">Signal</keyword>
<dbReference type="EMBL" id="BNDY01000009">
    <property type="protein sequence ID" value="GHI38966.1"/>
    <property type="molecule type" value="Genomic_DNA"/>
</dbReference>
<dbReference type="RefSeq" id="WP_189966159.1">
    <property type="nucleotide sequence ID" value="NZ_BMUA01000015.1"/>
</dbReference>
<sequence>MRKFQRAAAVAAAIAGLSILGAGVSFAHDGGVTAVASSQANAVANNGGGGWDGGDEHHGRGGAPVFAPENGAGVSYGQDHGQDHGGDHDGGDHGQDGEGQ</sequence>
<feature type="region of interest" description="Disordered" evidence="1">
    <location>
        <begin position="43"/>
        <end position="100"/>
    </location>
</feature>
<reference evidence="3" key="1">
    <citation type="submission" date="2024-05" db="EMBL/GenBank/DDBJ databases">
        <title>Whole genome shotgun sequence of Streptomyces violascens NBRC 12920.</title>
        <authorList>
            <person name="Komaki H."/>
            <person name="Tamura T."/>
        </authorList>
    </citation>
    <scope>NUCLEOTIDE SEQUENCE</scope>
    <source>
        <strain evidence="3">NBRC 12920</strain>
    </source>
</reference>
<comment type="caution">
    <text evidence="3">The sequence shown here is derived from an EMBL/GenBank/DDBJ whole genome shotgun (WGS) entry which is preliminary data.</text>
</comment>
<feature type="signal peptide" evidence="2">
    <location>
        <begin position="1"/>
        <end position="27"/>
    </location>
</feature>
<protein>
    <recommendedName>
        <fullName evidence="5">Secreted protein</fullName>
    </recommendedName>
</protein>
<proteinExistence type="predicted"/>
<gene>
    <name evidence="3" type="ORF">Sviol_33740</name>
</gene>
<evidence type="ECO:0000256" key="1">
    <source>
        <dbReference type="SAM" id="MobiDB-lite"/>
    </source>
</evidence>
<dbReference type="Proteomes" id="UP001050808">
    <property type="component" value="Unassembled WGS sequence"/>
</dbReference>
<organism evidence="3 4">
    <name type="scientific">Streptomyces violascens</name>
    <dbReference type="NCBI Taxonomy" id="67381"/>
    <lineage>
        <taxon>Bacteria</taxon>
        <taxon>Bacillati</taxon>
        <taxon>Actinomycetota</taxon>
        <taxon>Actinomycetes</taxon>
        <taxon>Kitasatosporales</taxon>
        <taxon>Streptomycetaceae</taxon>
        <taxon>Streptomyces</taxon>
    </lineage>
</organism>
<feature type="chain" id="PRO_5046377636" description="Secreted protein" evidence="2">
    <location>
        <begin position="28"/>
        <end position="100"/>
    </location>
</feature>